<evidence type="ECO:0000259" key="7">
    <source>
        <dbReference type="SMART" id="SM00732"/>
    </source>
</evidence>
<evidence type="ECO:0000256" key="6">
    <source>
        <dbReference type="SAM" id="MobiDB-lite"/>
    </source>
</evidence>
<protein>
    <recommendedName>
        <fullName evidence="5">Putative pre-16S rRNA nuclease</fullName>
        <ecNumber evidence="5">3.1.-.-</ecNumber>
    </recommendedName>
</protein>
<evidence type="ECO:0000256" key="1">
    <source>
        <dbReference type="ARBA" id="ARBA00022490"/>
    </source>
</evidence>
<reference evidence="8" key="1">
    <citation type="submission" date="2020-10" db="EMBL/GenBank/DDBJ databases">
        <title>Connecting structure to function with the recovery of over 1000 high-quality activated sludge metagenome-assembled genomes encoding full-length rRNA genes using long-read sequencing.</title>
        <authorList>
            <person name="Singleton C.M."/>
            <person name="Petriglieri F."/>
            <person name="Kristensen J.M."/>
            <person name="Kirkegaard R.H."/>
            <person name="Michaelsen T.Y."/>
            <person name="Andersen M.H."/>
            <person name="Karst S.M."/>
            <person name="Dueholm M.S."/>
            <person name="Nielsen P.H."/>
            <person name="Albertsen M."/>
        </authorList>
    </citation>
    <scope>NUCLEOTIDE SEQUENCE</scope>
    <source>
        <strain evidence="8">Hirt_18-Q3-R61-65_BATAC.395</strain>
    </source>
</reference>
<dbReference type="EC" id="3.1.-.-" evidence="5"/>
<comment type="subcellular location">
    <subcellularLocation>
        <location evidence="5">Cytoplasm</location>
    </subcellularLocation>
</comment>
<dbReference type="PANTHER" id="PTHR33317:SF4">
    <property type="entry name" value="POLYNUCLEOTIDYL TRANSFERASE, RIBONUCLEASE H-LIKE SUPERFAMILY PROTEIN"/>
    <property type="match status" value="1"/>
</dbReference>
<dbReference type="SUPFAM" id="SSF53098">
    <property type="entry name" value="Ribonuclease H-like"/>
    <property type="match status" value="1"/>
</dbReference>
<dbReference type="InterPro" id="IPR005227">
    <property type="entry name" value="YqgF"/>
</dbReference>
<dbReference type="CDD" id="cd16964">
    <property type="entry name" value="YqgF"/>
    <property type="match status" value="1"/>
</dbReference>
<evidence type="ECO:0000256" key="5">
    <source>
        <dbReference type="HAMAP-Rule" id="MF_00651"/>
    </source>
</evidence>
<evidence type="ECO:0000313" key="9">
    <source>
        <dbReference type="Proteomes" id="UP000886689"/>
    </source>
</evidence>
<dbReference type="GO" id="GO:0016788">
    <property type="term" value="F:hydrolase activity, acting on ester bonds"/>
    <property type="evidence" value="ECO:0007669"/>
    <property type="project" value="UniProtKB-UniRule"/>
</dbReference>
<dbReference type="SMART" id="SM00732">
    <property type="entry name" value="YqgFc"/>
    <property type="match status" value="1"/>
</dbReference>
<accession>A0A9D7PRD6</accession>
<keyword evidence="1 5" id="KW-0963">Cytoplasm</keyword>
<dbReference type="InterPro" id="IPR012337">
    <property type="entry name" value="RNaseH-like_sf"/>
</dbReference>
<keyword evidence="3 5" id="KW-0540">Nuclease</keyword>
<proteinExistence type="inferred from homology"/>
<dbReference type="Proteomes" id="UP000886689">
    <property type="component" value="Unassembled WGS sequence"/>
</dbReference>
<evidence type="ECO:0000256" key="4">
    <source>
        <dbReference type="ARBA" id="ARBA00022801"/>
    </source>
</evidence>
<dbReference type="Pfam" id="PF03652">
    <property type="entry name" value="RuvX"/>
    <property type="match status" value="1"/>
</dbReference>
<evidence type="ECO:0000256" key="3">
    <source>
        <dbReference type="ARBA" id="ARBA00022722"/>
    </source>
</evidence>
<keyword evidence="2 5" id="KW-0690">Ribosome biogenesis</keyword>
<sequence>MPEAEGTILAFDFGEKRIGVAVGEILLEQAHPLTVIRAHANNERFAAIATLIAEWKPIRLVVGLPTSLDGEAHGMTARCTRFANQLHGRFALPVSFADERLSSYAADERLRESGHDARSAKVHVDAMAAQLILQTYFETRHEARDKQHETSPGNADHHDPHSTP</sequence>
<evidence type="ECO:0000313" key="8">
    <source>
        <dbReference type="EMBL" id="MBK8523993.1"/>
    </source>
</evidence>
<comment type="similarity">
    <text evidence="5">Belongs to the YqgF HJR family.</text>
</comment>
<dbReference type="AlphaFoldDB" id="A0A9D7PRD6"/>
<dbReference type="NCBIfam" id="TIGR00250">
    <property type="entry name" value="RNAse_H_YqgF"/>
    <property type="match status" value="1"/>
</dbReference>
<dbReference type="InterPro" id="IPR006641">
    <property type="entry name" value="YqgF/RNaseH-like_dom"/>
</dbReference>
<name>A0A9D7PRD6_9PROT</name>
<dbReference type="HAMAP" id="MF_00651">
    <property type="entry name" value="Nuclease_YqgF"/>
    <property type="match status" value="1"/>
</dbReference>
<dbReference type="InterPro" id="IPR037027">
    <property type="entry name" value="YqgF/RNaseH-like_dom_sf"/>
</dbReference>
<comment type="caution">
    <text evidence="8">The sequence shown here is derived from an EMBL/GenBank/DDBJ whole genome shotgun (WGS) entry which is preliminary data.</text>
</comment>
<evidence type="ECO:0000256" key="2">
    <source>
        <dbReference type="ARBA" id="ARBA00022517"/>
    </source>
</evidence>
<comment type="function">
    <text evidence="5">Could be a nuclease involved in processing of the 5'-end of pre-16S rRNA.</text>
</comment>
<dbReference type="GO" id="GO:0000967">
    <property type="term" value="P:rRNA 5'-end processing"/>
    <property type="evidence" value="ECO:0007669"/>
    <property type="project" value="UniProtKB-UniRule"/>
</dbReference>
<feature type="region of interest" description="Disordered" evidence="6">
    <location>
        <begin position="142"/>
        <end position="164"/>
    </location>
</feature>
<organism evidence="8 9">
    <name type="scientific">Candidatus Proximibacter danicus</name>
    <dbReference type="NCBI Taxonomy" id="2954365"/>
    <lineage>
        <taxon>Bacteria</taxon>
        <taxon>Pseudomonadati</taxon>
        <taxon>Pseudomonadota</taxon>
        <taxon>Betaproteobacteria</taxon>
        <taxon>Candidatus Proximibacter</taxon>
    </lineage>
</organism>
<feature type="domain" description="YqgF/RNase H-like" evidence="7">
    <location>
        <begin position="6"/>
        <end position="106"/>
    </location>
</feature>
<dbReference type="GO" id="GO:0004518">
    <property type="term" value="F:nuclease activity"/>
    <property type="evidence" value="ECO:0007669"/>
    <property type="project" value="UniProtKB-KW"/>
</dbReference>
<dbReference type="GO" id="GO:0005829">
    <property type="term" value="C:cytosol"/>
    <property type="evidence" value="ECO:0007669"/>
    <property type="project" value="TreeGrafter"/>
</dbReference>
<dbReference type="EMBL" id="JADJUC010000006">
    <property type="protein sequence ID" value="MBK8523993.1"/>
    <property type="molecule type" value="Genomic_DNA"/>
</dbReference>
<dbReference type="PANTHER" id="PTHR33317">
    <property type="entry name" value="POLYNUCLEOTIDYL TRANSFERASE, RIBONUCLEASE H-LIKE SUPERFAMILY PROTEIN"/>
    <property type="match status" value="1"/>
</dbReference>
<gene>
    <name evidence="8" type="primary">ruvX</name>
    <name evidence="8" type="ORF">IPL58_07615</name>
</gene>
<keyword evidence="4 5" id="KW-0378">Hydrolase</keyword>
<dbReference type="Gene3D" id="3.30.420.140">
    <property type="entry name" value="YqgF/RNase H-like domain"/>
    <property type="match status" value="1"/>
</dbReference>